<sequence>MDRLLPQNPSPVSTYCSDLELKGLGATQILRRSQRLIDKEHQELTKALTPQCRSPQLFGESEDVYSQLLCQQEEPPSKVVHLKETDKVVHPTGASDKLVHLRAEESNQILHLKSSSKMHTSAKILHLKRHEEVQETAPQKNVEKPSAQITHLKNQMEVKNTCKLLHEAVPQKNLKRKRTTYQQSSQPAAKKRVRAPLNRHEAVKTPLSKKHLSSSSTSSQSKLPPKYPEHFDKQLKNTSYVPLQVNSAPSRVPLQELCPTPEPTPIAASQGETWNKSSPTVDSESSLPISLSDSICEIFGSKDVNDILNIKSPRRYILIEEHLPAVATMLNVDVNRLRNVLEITQRLSHEQILGFPIKTEPSSSLDVLDSN</sequence>
<dbReference type="Proteomes" id="UP001652661">
    <property type="component" value="Chromosome 3L"/>
</dbReference>
<protein>
    <submittedName>
        <fullName evidence="3">Meiotic recombination protein P22</fullName>
    </submittedName>
</protein>
<feature type="compositionally biased region" description="Low complexity" evidence="1">
    <location>
        <begin position="213"/>
        <end position="224"/>
    </location>
</feature>
<evidence type="ECO:0000313" key="3">
    <source>
        <dbReference type="RefSeq" id="XP_017017808.1"/>
    </source>
</evidence>
<accession>A0A6P4I527</accession>
<proteinExistence type="predicted"/>
<dbReference type="OMA" id="QCTPKKR"/>
<keyword evidence="2" id="KW-1185">Reference proteome</keyword>
<dbReference type="RefSeq" id="XP_017017808.1">
    <property type="nucleotide sequence ID" value="XM_017162319.3"/>
</dbReference>
<reference evidence="3" key="1">
    <citation type="submission" date="2025-08" db="UniProtKB">
        <authorList>
            <consortium name="RefSeq"/>
        </authorList>
    </citation>
    <scope>IDENTIFICATION</scope>
    <source>
        <strain evidence="3">14028-0561.14</strain>
        <tissue evidence="3">Whole fly</tissue>
    </source>
</reference>
<dbReference type="OrthoDB" id="7858940at2759"/>
<feature type="region of interest" description="Disordered" evidence="1">
    <location>
        <begin position="265"/>
        <end position="285"/>
    </location>
</feature>
<evidence type="ECO:0000313" key="2">
    <source>
        <dbReference type="Proteomes" id="UP001652661"/>
    </source>
</evidence>
<dbReference type="AlphaFoldDB" id="A0A6P4I527"/>
<name>A0A6P4I527_DROKI</name>
<evidence type="ECO:0000256" key="1">
    <source>
        <dbReference type="SAM" id="MobiDB-lite"/>
    </source>
</evidence>
<feature type="compositionally biased region" description="Polar residues" evidence="1">
    <location>
        <begin position="270"/>
        <end position="281"/>
    </location>
</feature>
<organism evidence="2 3">
    <name type="scientific">Drosophila kikkawai</name>
    <name type="common">Fruit fly</name>
    <dbReference type="NCBI Taxonomy" id="30033"/>
    <lineage>
        <taxon>Eukaryota</taxon>
        <taxon>Metazoa</taxon>
        <taxon>Ecdysozoa</taxon>
        <taxon>Arthropoda</taxon>
        <taxon>Hexapoda</taxon>
        <taxon>Insecta</taxon>
        <taxon>Pterygota</taxon>
        <taxon>Neoptera</taxon>
        <taxon>Endopterygota</taxon>
        <taxon>Diptera</taxon>
        <taxon>Brachycera</taxon>
        <taxon>Muscomorpha</taxon>
        <taxon>Ephydroidea</taxon>
        <taxon>Drosophilidae</taxon>
        <taxon>Drosophila</taxon>
        <taxon>Sophophora</taxon>
    </lineage>
</organism>
<feature type="region of interest" description="Disordered" evidence="1">
    <location>
        <begin position="171"/>
        <end position="230"/>
    </location>
</feature>
<gene>
    <name evidence="3" type="primary">mei-P22</name>
</gene>